<gene>
    <name evidence="1" type="ORF">SAMN04488131_107104</name>
</gene>
<dbReference type="Proteomes" id="UP000198596">
    <property type="component" value="Unassembled WGS sequence"/>
</dbReference>
<dbReference type="GO" id="GO:0004620">
    <property type="term" value="F:phospholipase activity"/>
    <property type="evidence" value="ECO:0007669"/>
    <property type="project" value="InterPro"/>
</dbReference>
<sequence>MRNNIVLAFVILISNIASTQTKVDSIASLNLDKIAQVNQGESYVTFPSDIGNLEPLIFEANVSPNFKIRERNDSRLMAVLTSQIIIRMFDEYSYPVKTPSYIPQIAFYFLTGNKKATNKLTLFGKIAHHSNGQDGNFYTENGDVNLQSGNFATNYVELGFLKSSYSNQLNAFKFIKSSIEIHPKKWMLEELQGLYSGLRWHSTFLAYKLPMKSNLVKSKEQRANFSVKAETTWMFDNINDWHTFNLNRLNASLIVYYHPKFLEDLGFFVQFFHGMDYYNIYFQHQINTIRFGIMTEVLRF</sequence>
<dbReference type="AlphaFoldDB" id="A0A1I2FCQ2"/>
<evidence type="ECO:0000313" key="1">
    <source>
        <dbReference type="EMBL" id="SFF02528.1"/>
    </source>
</evidence>
<organism evidence="1 2">
    <name type="scientific">Flavobacterium xueshanense</name>
    <dbReference type="NCBI Taxonomy" id="935223"/>
    <lineage>
        <taxon>Bacteria</taxon>
        <taxon>Pseudomonadati</taxon>
        <taxon>Bacteroidota</taxon>
        <taxon>Flavobacteriia</taxon>
        <taxon>Flavobacteriales</taxon>
        <taxon>Flavobacteriaceae</taxon>
        <taxon>Flavobacterium</taxon>
    </lineage>
</organism>
<dbReference type="STRING" id="935223.SAMN04488131_107104"/>
<dbReference type="Gene3D" id="2.40.230.10">
    <property type="entry name" value="Phospholipase A1"/>
    <property type="match status" value="1"/>
</dbReference>
<dbReference type="OrthoDB" id="5380366at2"/>
<keyword evidence="2" id="KW-1185">Reference proteome</keyword>
<dbReference type="GO" id="GO:0006629">
    <property type="term" value="P:lipid metabolic process"/>
    <property type="evidence" value="ECO:0007669"/>
    <property type="project" value="InterPro"/>
</dbReference>
<proteinExistence type="predicted"/>
<reference evidence="2" key="1">
    <citation type="submission" date="2016-10" db="EMBL/GenBank/DDBJ databases">
        <authorList>
            <person name="Varghese N."/>
            <person name="Submissions S."/>
        </authorList>
    </citation>
    <scope>NUCLEOTIDE SEQUENCE [LARGE SCALE GENOMIC DNA]</scope>
    <source>
        <strain evidence="2">CGMCC 1.9227</strain>
    </source>
</reference>
<evidence type="ECO:0008006" key="3">
    <source>
        <dbReference type="Google" id="ProtNLM"/>
    </source>
</evidence>
<dbReference type="InterPro" id="IPR036541">
    <property type="entry name" value="PLipase_A1_sf"/>
</dbReference>
<evidence type="ECO:0000313" key="2">
    <source>
        <dbReference type="Proteomes" id="UP000198596"/>
    </source>
</evidence>
<protein>
    <recommendedName>
        <fullName evidence="3">Phosphatidylcholine 1-acylhydrolase</fullName>
    </recommendedName>
</protein>
<dbReference type="GO" id="GO:0016020">
    <property type="term" value="C:membrane"/>
    <property type="evidence" value="ECO:0007669"/>
    <property type="project" value="InterPro"/>
</dbReference>
<name>A0A1I2FCQ2_9FLAO</name>
<dbReference type="RefSeq" id="WP_091204955.1">
    <property type="nucleotide sequence ID" value="NZ_FONQ01000007.1"/>
</dbReference>
<dbReference type="EMBL" id="FONQ01000007">
    <property type="protein sequence ID" value="SFF02528.1"/>
    <property type="molecule type" value="Genomic_DNA"/>
</dbReference>
<accession>A0A1I2FCQ2</accession>